<evidence type="ECO:0000313" key="3">
    <source>
        <dbReference type="Proteomes" id="UP001161094"/>
    </source>
</evidence>
<protein>
    <submittedName>
        <fullName evidence="2">Uncharacterized protein</fullName>
    </submittedName>
</protein>
<evidence type="ECO:0000256" key="1">
    <source>
        <dbReference type="SAM" id="MobiDB-lite"/>
    </source>
</evidence>
<accession>A0AA42LVI4</accession>
<dbReference type="RefSeq" id="WP_279997588.1">
    <property type="nucleotide sequence ID" value="NZ_JAOCDZ010000037.1"/>
</dbReference>
<sequence>MTDKNNATLDLCTGSGGRAYIADYFATQLRRHDFAKYINSTLAADFACALAQHLSKLRAEGVQAGNTLSTNEQTAITALVDCAAWAFHAADDGEDDGTDTIKVPRHAMPKLEAALYKMDTLPDDKPGCTMGPSGRAEWALRRFFGGTTIMGQEQQAAALASAPVAGEAQPVAWLLETTPDGYALHRSFDFDEPPTSFPGLVRKTALYAAPQASAEPLARYCPGCGSVGPVGDEYRDCCPDGNQARMIPKRLAEQCRETFRLAIQSLLPDVPANDGGAPEASEAVRILFPTQLRKMWSGGEVQAWLDNHQGITPPTASAKGSLERYRNWRAEQAEADKDGVRSEGRQ</sequence>
<name>A0AA42LVI4_9BURK</name>
<proteinExistence type="predicted"/>
<organism evidence="2 3">
    <name type="scientific">Achromobacter spanius</name>
    <dbReference type="NCBI Taxonomy" id="217203"/>
    <lineage>
        <taxon>Bacteria</taxon>
        <taxon>Pseudomonadati</taxon>
        <taxon>Pseudomonadota</taxon>
        <taxon>Betaproteobacteria</taxon>
        <taxon>Burkholderiales</taxon>
        <taxon>Alcaligenaceae</taxon>
        <taxon>Achromobacter</taxon>
    </lineage>
</organism>
<dbReference type="EMBL" id="JAOCDZ010000037">
    <property type="protein sequence ID" value="MDH0740175.1"/>
    <property type="molecule type" value="Genomic_DNA"/>
</dbReference>
<feature type="compositionally biased region" description="Basic and acidic residues" evidence="1">
    <location>
        <begin position="321"/>
        <end position="346"/>
    </location>
</feature>
<dbReference type="Proteomes" id="UP001161094">
    <property type="component" value="Unassembled WGS sequence"/>
</dbReference>
<evidence type="ECO:0000313" key="2">
    <source>
        <dbReference type="EMBL" id="MDH0740175.1"/>
    </source>
</evidence>
<feature type="region of interest" description="Disordered" evidence="1">
    <location>
        <begin position="308"/>
        <end position="346"/>
    </location>
</feature>
<gene>
    <name evidence="2" type="ORF">N5D93_30560</name>
</gene>
<dbReference type="AlphaFoldDB" id="A0AA42LVI4"/>
<reference evidence="2" key="1">
    <citation type="submission" date="2022-09" db="EMBL/GenBank/DDBJ databases">
        <title>Intensive care unit water sources are persistently colonized with multi-drug resistant bacteria and are the site of extensive horizontal gene transfer of antibiotic resistance genes.</title>
        <authorList>
            <person name="Diorio-Toth L."/>
        </authorList>
    </citation>
    <scope>NUCLEOTIDE SEQUENCE</scope>
    <source>
        <strain evidence="2">GD03843</strain>
    </source>
</reference>
<comment type="caution">
    <text evidence="2">The sequence shown here is derived from an EMBL/GenBank/DDBJ whole genome shotgun (WGS) entry which is preliminary data.</text>
</comment>